<proteinExistence type="inferred from homology"/>
<dbReference type="GO" id="GO:0006508">
    <property type="term" value="P:proteolysis"/>
    <property type="evidence" value="ECO:0007669"/>
    <property type="project" value="UniProtKB-KW"/>
</dbReference>
<dbReference type="InterPro" id="IPR034061">
    <property type="entry name" value="Peptidases_S8_Autotransporter"/>
</dbReference>
<dbReference type="InterPro" id="IPR015500">
    <property type="entry name" value="Peptidase_S8_subtilisin-rel"/>
</dbReference>
<protein>
    <recommendedName>
        <fullName evidence="7">Autotransporter domain-containing protein</fullName>
    </recommendedName>
</protein>
<evidence type="ECO:0000256" key="5">
    <source>
        <dbReference type="ARBA" id="ARBA00022825"/>
    </source>
</evidence>
<dbReference type="GO" id="GO:0004252">
    <property type="term" value="F:serine-type endopeptidase activity"/>
    <property type="evidence" value="ECO:0007669"/>
    <property type="project" value="UniProtKB-UniRule"/>
</dbReference>
<dbReference type="OrthoDB" id="9804931at2"/>
<dbReference type="Pfam" id="PF03797">
    <property type="entry name" value="Autotransporter"/>
    <property type="match status" value="1"/>
</dbReference>
<evidence type="ECO:0000256" key="4">
    <source>
        <dbReference type="ARBA" id="ARBA00022801"/>
    </source>
</evidence>
<dbReference type="Proteomes" id="UP000182661">
    <property type="component" value="Unassembled WGS sequence"/>
</dbReference>
<gene>
    <name evidence="8" type="ORF">AX760_23930</name>
</gene>
<dbReference type="Pfam" id="PF00082">
    <property type="entry name" value="Peptidase_S8"/>
    <property type="match status" value="1"/>
</dbReference>
<evidence type="ECO:0000313" key="8">
    <source>
        <dbReference type="EMBL" id="OJF90749.1"/>
    </source>
</evidence>
<sequence>MSSTVVAQSLSDWETTEYNAGWQLGAINAATAYDLGYTGKGVVVGVLDSGIDARHPEFKDQIVEGYDFTNNIPIDSADNFDTDTHGTHVSGIIAAARDGEGMHGVAFDANVLPVVFNQTATEWDAVFANSWRYLADQGVSIINNSLGINNCALVIAPPCNVTDYEPGELAQNLPDTIAAMKYTAEQDILMVFATGNEGQPSPDALGGMPYWIPELRDNLIAVGAVDANGEIAGFSNSCGVAAEWCLVAPGVDVYSTVPLGEGSSTDPNYGPMDGTSMATPTVAGVAALVKEAFPFFTAKDLQQTLLTTATSMGDREIYGWGMVNAGKAVQGYATFVSDVAINTQGYAATFGNDINGAGSLTKTGAGMLTMTGASTYTGGTLVDGGGLSVNGSLGALVVVGQNGTLRGTGTINAPLSVAGRVAPGNSAGTLTVAGPVFLASTAMAQFDIDGTGTATGAGNYSRLVTTGTTGRVQVDGTLVAATRGITGDASNTYVAPLGTQFNIIQSSAGVSGSFDRLTQSGAGLDRATRFDTVYSQTGVSLAVTPDAYGNLSDNGLETTDNQDAVGAALDALRPTAGTRTNPLFAGLYSTGAGALSSALGQLSGEIHASATALQVTRATALQDTIGERIRNAFEVDAFDERATFWTSAYGGGGSVDGNGVGTFDWDMANVLFGMDMPVGDASLVGLAAGTGHSNGDVDDTNASVSANHYDIAVYGATSFEAIDLSIGASHSWSSLDTNRSPSFGGFTDTLTSSYRARTAQAFGELGYRATVGEIELKPFVSAAHLAVSGSTFDENGGSAALSGKVADRNLGLTVTGLRVSTDFELGQGKLKTSAMLGWQRLYGDRQGSADVTFAGGTPFAIAGVTLARDALRIELGADYSVNTRVNLGIGYRGTFAGSSNSSSVRGDFKLAF</sequence>
<dbReference type="InterPro" id="IPR023827">
    <property type="entry name" value="Peptidase_S8_Asp-AS"/>
</dbReference>
<evidence type="ECO:0000259" key="7">
    <source>
        <dbReference type="PROSITE" id="PS51208"/>
    </source>
</evidence>
<dbReference type="PROSITE" id="PS00138">
    <property type="entry name" value="SUBTILASE_SER"/>
    <property type="match status" value="1"/>
</dbReference>
<dbReference type="InterPro" id="IPR023828">
    <property type="entry name" value="Peptidase_S8_Ser-AS"/>
</dbReference>
<dbReference type="InterPro" id="IPR013425">
    <property type="entry name" value="Autotrns_rpt"/>
</dbReference>
<dbReference type="PROSITE" id="PS51892">
    <property type="entry name" value="SUBTILASE"/>
    <property type="match status" value="1"/>
</dbReference>
<feature type="active site" description="Charge relay system" evidence="6">
    <location>
        <position position="48"/>
    </location>
</feature>
<evidence type="ECO:0000256" key="6">
    <source>
        <dbReference type="PROSITE-ProRule" id="PRU01240"/>
    </source>
</evidence>
<dbReference type="PROSITE" id="PS00137">
    <property type="entry name" value="SUBTILASE_HIS"/>
    <property type="match status" value="1"/>
</dbReference>
<dbReference type="InterPro" id="IPR036852">
    <property type="entry name" value="Peptidase_S8/S53_dom_sf"/>
</dbReference>
<dbReference type="InterPro" id="IPR051048">
    <property type="entry name" value="Peptidase_S8/S53_subtilisin"/>
</dbReference>
<dbReference type="RefSeq" id="WP_071835456.1">
    <property type="nucleotide sequence ID" value="NZ_LSRP01000135.1"/>
</dbReference>
<dbReference type="Gene3D" id="2.40.128.130">
    <property type="entry name" value="Autotransporter beta-domain"/>
    <property type="match status" value="1"/>
</dbReference>
<dbReference type="CDD" id="cd04848">
    <property type="entry name" value="Peptidases_S8_Autotransporter_serine_protease_like"/>
    <property type="match status" value="1"/>
</dbReference>
<evidence type="ECO:0000256" key="2">
    <source>
        <dbReference type="ARBA" id="ARBA00022670"/>
    </source>
</evidence>
<dbReference type="PROSITE" id="PS00136">
    <property type="entry name" value="SUBTILASE_ASP"/>
    <property type="match status" value="1"/>
</dbReference>
<keyword evidence="5 6" id="KW-0720">Serine protease</keyword>
<reference evidence="8 9" key="1">
    <citation type="submission" date="2016-02" db="EMBL/GenBank/DDBJ databases">
        <title>Genome sequencing of a beta-galactosidase producing bacteria Rhizobium sp. 59.</title>
        <authorList>
            <person name="Wang D."/>
            <person name="Kot W."/>
            <person name="Qin Y."/>
            <person name="Hansen L."/>
            <person name="Naqvi K."/>
            <person name="Rensing C."/>
        </authorList>
    </citation>
    <scope>NUCLEOTIDE SEQUENCE [LARGE SCALE GENOMIC DNA]</scope>
    <source>
        <strain evidence="8 9">59</strain>
    </source>
</reference>
<dbReference type="Pfam" id="PF12951">
    <property type="entry name" value="PATR"/>
    <property type="match status" value="1"/>
</dbReference>
<dbReference type="SMART" id="SM00869">
    <property type="entry name" value="Autotransporter"/>
    <property type="match status" value="1"/>
</dbReference>
<dbReference type="Gene3D" id="3.40.50.200">
    <property type="entry name" value="Peptidase S8/S53 domain"/>
    <property type="match status" value="1"/>
</dbReference>
<keyword evidence="3" id="KW-0732">Signal</keyword>
<dbReference type="PRINTS" id="PR00723">
    <property type="entry name" value="SUBTILISIN"/>
</dbReference>
<dbReference type="PROSITE" id="PS51208">
    <property type="entry name" value="AUTOTRANSPORTER"/>
    <property type="match status" value="1"/>
</dbReference>
<evidence type="ECO:0000256" key="1">
    <source>
        <dbReference type="ARBA" id="ARBA00011073"/>
    </source>
</evidence>
<evidence type="ECO:0000256" key="3">
    <source>
        <dbReference type="ARBA" id="ARBA00022729"/>
    </source>
</evidence>
<comment type="caution">
    <text evidence="8">The sequence shown here is derived from an EMBL/GenBank/DDBJ whole genome shotgun (WGS) entry which is preliminary data.</text>
</comment>
<keyword evidence="9" id="KW-1185">Reference proteome</keyword>
<dbReference type="EMBL" id="LSRP01000135">
    <property type="protein sequence ID" value="OJF90749.1"/>
    <property type="molecule type" value="Genomic_DNA"/>
</dbReference>
<dbReference type="NCBIfam" id="TIGR02601">
    <property type="entry name" value="autotrns_rpt"/>
    <property type="match status" value="1"/>
</dbReference>
<evidence type="ECO:0000313" key="9">
    <source>
        <dbReference type="Proteomes" id="UP000182661"/>
    </source>
</evidence>
<organism evidence="8 9">
    <name type="scientific">Pararhizobium antarcticum</name>
    <dbReference type="NCBI Taxonomy" id="1798805"/>
    <lineage>
        <taxon>Bacteria</taxon>
        <taxon>Pseudomonadati</taxon>
        <taxon>Pseudomonadota</taxon>
        <taxon>Alphaproteobacteria</taxon>
        <taxon>Hyphomicrobiales</taxon>
        <taxon>Rhizobiaceae</taxon>
        <taxon>Rhizobium/Agrobacterium group</taxon>
        <taxon>Pararhizobium</taxon>
    </lineage>
</organism>
<dbReference type="AlphaFoldDB" id="A0A657LKY4"/>
<comment type="similarity">
    <text evidence="1 6">Belongs to the peptidase S8 family.</text>
</comment>
<dbReference type="InterPro" id="IPR005546">
    <property type="entry name" value="Autotransporte_beta"/>
</dbReference>
<feature type="active site" description="Charge relay system" evidence="6">
    <location>
        <position position="85"/>
    </location>
</feature>
<dbReference type="SUPFAM" id="SSF103515">
    <property type="entry name" value="Autotransporter"/>
    <property type="match status" value="1"/>
</dbReference>
<feature type="domain" description="Autotransporter" evidence="7">
    <location>
        <begin position="637"/>
        <end position="912"/>
    </location>
</feature>
<dbReference type="InterPro" id="IPR022398">
    <property type="entry name" value="Peptidase_S8_His-AS"/>
</dbReference>
<name>A0A657LKY4_9HYPH</name>
<keyword evidence="4 6" id="KW-0378">Hydrolase</keyword>
<dbReference type="InterPro" id="IPR036709">
    <property type="entry name" value="Autotransporte_beta_dom_sf"/>
</dbReference>
<dbReference type="PANTHER" id="PTHR43399">
    <property type="entry name" value="SUBTILISIN-RELATED"/>
    <property type="match status" value="1"/>
</dbReference>
<dbReference type="PANTHER" id="PTHR43399:SF4">
    <property type="entry name" value="CELL WALL-ASSOCIATED PROTEASE"/>
    <property type="match status" value="1"/>
</dbReference>
<dbReference type="SUPFAM" id="SSF52743">
    <property type="entry name" value="Subtilisin-like"/>
    <property type="match status" value="1"/>
</dbReference>
<feature type="active site" description="Charge relay system" evidence="6">
    <location>
        <position position="276"/>
    </location>
</feature>
<dbReference type="InterPro" id="IPR000209">
    <property type="entry name" value="Peptidase_S8/S53_dom"/>
</dbReference>
<accession>A0A657LKY4</accession>
<keyword evidence="2 6" id="KW-0645">Protease</keyword>